<feature type="coiled-coil region" evidence="1">
    <location>
        <begin position="244"/>
        <end position="278"/>
    </location>
</feature>
<dbReference type="Proteomes" id="UP000025227">
    <property type="component" value="Unplaced"/>
</dbReference>
<feature type="compositionally biased region" description="Polar residues" evidence="2">
    <location>
        <begin position="296"/>
        <end position="310"/>
    </location>
</feature>
<reference evidence="4" key="1">
    <citation type="submission" date="2020-12" db="UniProtKB">
        <authorList>
            <consortium name="WormBaseParasite"/>
        </authorList>
    </citation>
    <scope>IDENTIFICATION</scope>
    <source>
        <strain evidence="4">MHco3</strain>
    </source>
</reference>
<feature type="coiled-coil region" evidence="1">
    <location>
        <begin position="63"/>
        <end position="104"/>
    </location>
</feature>
<dbReference type="AlphaFoldDB" id="A0A7I4YFP6"/>
<protein>
    <submittedName>
        <fullName evidence="4">Uncharacterized protein</fullName>
    </submittedName>
</protein>
<name>A0A7I4YFP6_HAECO</name>
<organism evidence="3 4">
    <name type="scientific">Haemonchus contortus</name>
    <name type="common">Barber pole worm</name>
    <dbReference type="NCBI Taxonomy" id="6289"/>
    <lineage>
        <taxon>Eukaryota</taxon>
        <taxon>Metazoa</taxon>
        <taxon>Ecdysozoa</taxon>
        <taxon>Nematoda</taxon>
        <taxon>Chromadorea</taxon>
        <taxon>Rhabditida</taxon>
        <taxon>Rhabditina</taxon>
        <taxon>Rhabditomorpha</taxon>
        <taxon>Strongyloidea</taxon>
        <taxon>Trichostrongylidae</taxon>
        <taxon>Haemonchus</taxon>
    </lineage>
</organism>
<dbReference type="OMA" id="NDLCGTP"/>
<evidence type="ECO:0000313" key="3">
    <source>
        <dbReference type="Proteomes" id="UP000025227"/>
    </source>
</evidence>
<sequence length="310" mass="35549">MNVPPYIIAQLEKANDVIRRQSAELDRLRSSGLSVENVALRNQLMQVAQEYSRQRFLDQEVLLSELNFEVKSLARDKDILQERCIELERKYKKAKATSKEFEKIMEAADQCSSLVPDSPSLLERSRKKHRSPSKKDERDDSLQVSLENAQIEIEDIRSRLEKEVNMSKSLHDDLGLSRKLVLEKDEQIHELSSKLRDAELKCQQTEDHLSRTSTDLALERARCDELTLTLHESEGLLSQTRADCLSYALENQRLIEEAREAKQQLVSYRAKLEAQGADLIATKKILRALQRDKDPATSQNNTGTSTDDEK</sequence>
<dbReference type="WBParaSite" id="HCON_00087450-00001">
    <property type="protein sequence ID" value="HCON_00087450-00001"/>
    <property type="gene ID" value="HCON_00087450"/>
</dbReference>
<dbReference type="OrthoDB" id="5850475at2759"/>
<feature type="region of interest" description="Disordered" evidence="2">
    <location>
        <begin position="290"/>
        <end position="310"/>
    </location>
</feature>
<feature type="coiled-coil region" evidence="1">
    <location>
        <begin position="146"/>
        <end position="208"/>
    </location>
</feature>
<keyword evidence="3" id="KW-1185">Reference proteome</keyword>
<evidence type="ECO:0000313" key="4">
    <source>
        <dbReference type="WBParaSite" id="HCON_00087450-00001"/>
    </source>
</evidence>
<accession>A0A7I4YFP6</accession>
<evidence type="ECO:0000256" key="1">
    <source>
        <dbReference type="SAM" id="Coils"/>
    </source>
</evidence>
<keyword evidence="1" id="KW-0175">Coiled coil</keyword>
<evidence type="ECO:0000256" key="2">
    <source>
        <dbReference type="SAM" id="MobiDB-lite"/>
    </source>
</evidence>
<proteinExistence type="predicted"/>
<feature type="region of interest" description="Disordered" evidence="2">
    <location>
        <begin position="115"/>
        <end position="142"/>
    </location>
</feature>